<dbReference type="AlphaFoldDB" id="A0A6J4NI90"/>
<dbReference type="GO" id="GO:0005829">
    <property type="term" value="C:cytosol"/>
    <property type="evidence" value="ECO:0007669"/>
    <property type="project" value="TreeGrafter"/>
</dbReference>
<reference evidence="14" key="1">
    <citation type="submission" date="2020-02" db="EMBL/GenBank/DDBJ databases">
        <authorList>
            <person name="Meier V. D."/>
        </authorList>
    </citation>
    <scope>NUCLEOTIDE SEQUENCE</scope>
    <source>
        <strain evidence="14">AVDCRST_MAG75</strain>
    </source>
</reference>
<evidence type="ECO:0000259" key="13">
    <source>
        <dbReference type="PROSITE" id="PS50972"/>
    </source>
</evidence>
<dbReference type="Gene3D" id="3.20.20.20">
    <property type="entry name" value="Dihydropteroate synthase-like"/>
    <property type="match status" value="1"/>
</dbReference>
<comment type="catalytic activity">
    <reaction evidence="1">
        <text>(7,8-dihydropterin-6-yl)methyl diphosphate + 4-aminobenzoate = 7,8-dihydropteroate + diphosphate</text>
        <dbReference type="Rhea" id="RHEA:19949"/>
        <dbReference type="ChEBI" id="CHEBI:17836"/>
        <dbReference type="ChEBI" id="CHEBI:17839"/>
        <dbReference type="ChEBI" id="CHEBI:33019"/>
        <dbReference type="ChEBI" id="CHEBI:72950"/>
        <dbReference type="EC" id="2.5.1.15"/>
    </reaction>
</comment>
<dbReference type="SUPFAM" id="SSF51717">
    <property type="entry name" value="Dihydropteroate synthetase-like"/>
    <property type="match status" value="1"/>
</dbReference>
<feature type="domain" description="Pterin-binding" evidence="13">
    <location>
        <begin position="24"/>
        <end position="282"/>
    </location>
</feature>
<dbReference type="InterPro" id="IPR045031">
    <property type="entry name" value="DHP_synth-like"/>
</dbReference>
<dbReference type="InterPro" id="IPR011005">
    <property type="entry name" value="Dihydropteroate_synth-like_sf"/>
</dbReference>
<keyword evidence="8 12" id="KW-0479">Metal-binding</keyword>
<evidence type="ECO:0000256" key="8">
    <source>
        <dbReference type="ARBA" id="ARBA00022723"/>
    </source>
</evidence>
<keyword evidence="9 12" id="KW-0460">Magnesium</keyword>
<keyword evidence="7 12" id="KW-0808">Transferase</keyword>
<evidence type="ECO:0000256" key="12">
    <source>
        <dbReference type="RuleBase" id="RU361205"/>
    </source>
</evidence>
<dbReference type="GO" id="GO:0004156">
    <property type="term" value="F:dihydropteroate synthase activity"/>
    <property type="evidence" value="ECO:0007669"/>
    <property type="project" value="UniProtKB-EC"/>
</dbReference>
<dbReference type="GO" id="GO:0046872">
    <property type="term" value="F:metal ion binding"/>
    <property type="evidence" value="ECO:0007669"/>
    <property type="project" value="UniProtKB-KW"/>
</dbReference>
<name>A0A6J4NI90_9ACTN</name>
<dbReference type="GO" id="GO:0046654">
    <property type="term" value="P:tetrahydrofolate biosynthetic process"/>
    <property type="evidence" value="ECO:0007669"/>
    <property type="project" value="UniProtKB-UniPathway"/>
</dbReference>
<dbReference type="GO" id="GO:0046656">
    <property type="term" value="P:folic acid biosynthetic process"/>
    <property type="evidence" value="ECO:0007669"/>
    <property type="project" value="UniProtKB-KW"/>
</dbReference>
<evidence type="ECO:0000256" key="7">
    <source>
        <dbReference type="ARBA" id="ARBA00022679"/>
    </source>
</evidence>
<dbReference type="PROSITE" id="PS50972">
    <property type="entry name" value="PTERIN_BINDING"/>
    <property type="match status" value="1"/>
</dbReference>
<dbReference type="Pfam" id="PF00809">
    <property type="entry name" value="Pterin_bind"/>
    <property type="match status" value="1"/>
</dbReference>
<proteinExistence type="inferred from homology"/>
<comment type="cofactor">
    <cofactor evidence="2 12">
        <name>Mg(2+)</name>
        <dbReference type="ChEBI" id="CHEBI:18420"/>
    </cofactor>
</comment>
<comment type="similarity">
    <text evidence="4 12">Belongs to the DHPS family.</text>
</comment>
<dbReference type="PANTHER" id="PTHR20941">
    <property type="entry name" value="FOLATE SYNTHESIS PROTEINS"/>
    <property type="match status" value="1"/>
</dbReference>
<dbReference type="FunFam" id="3.20.20.20:FF:000006">
    <property type="entry name" value="Dihydropteroate synthase"/>
    <property type="match status" value="1"/>
</dbReference>
<dbReference type="CDD" id="cd00739">
    <property type="entry name" value="DHPS"/>
    <property type="match status" value="1"/>
</dbReference>
<evidence type="ECO:0000256" key="3">
    <source>
        <dbReference type="ARBA" id="ARBA00004763"/>
    </source>
</evidence>
<dbReference type="PANTHER" id="PTHR20941:SF1">
    <property type="entry name" value="FOLIC ACID SYNTHESIS PROTEIN FOL1"/>
    <property type="match status" value="1"/>
</dbReference>
<evidence type="ECO:0000256" key="5">
    <source>
        <dbReference type="ARBA" id="ARBA00012458"/>
    </source>
</evidence>
<dbReference type="InterPro" id="IPR006390">
    <property type="entry name" value="DHP_synth_dom"/>
</dbReference>
<sequence length="292" mass="31146">MARVAQVDNAAIATVPGLPQPGRTLVIGVVNVTPDSFSDGGRWFEPADAIRHALDLMAEGADIIDVGGESTRPGAVRPDQTEELRRVIPVIRELTAAGAVVSIDTMRASVVTAAVAAGARMVNDVSGGQADPAMMATAADLGVPYVCMHWRGHADQMQSRAVYRDVVVEVAEELTRQVERALKEGIAADSVIIDPGLGFAKTAEHNWQLLQRLDELDALGLPMLVGVSRKKFLGLLLADADGQPRPAPHRDDASAALTTVLALRQTWAVRVHSVRQNRDAVAVAARLRDIAR</sequence>
<evidence type="ECO:0000256" key="6">
    <source>
        <dbReference type="ARBA" id="ARBA00016919"/>
    </source>
</evidence>
<dbReference type="PROSITE" id="PS00792">
    <property type="entry name" value="DHPS_1"/>
    <property type="match status" value="1"/>
</dbReference>
<evidence type="ECO:0000256" key="1">
    <source>
        <dbReference type="ARBA" id="ARBA00000012"/>
    </source>
</evidence>
<keyword evidence="10 12" id="KW-0289">Folate biosynthesis</keyword>
<evidence type="ECO:0000256" key="11">
    <source>
        <dbReference type="ARBA" id="ARBA00030193"/>
    </source>
</evidence>
<evidence type="ECO:0000313" key="14">
    <source>
        <dbReference type="EMBL" id="CAA9386728.1"/>
    </source>
</evidence>
<organism evidence="14">
    <name type="scientific">uncultured Propionibacteriaceae bacterium</name>
    <dbReference type="NCBI Taxonomy" id="257457"/>
    <lineage>
        <taxon>Bacteria</taxon>
        <taxon>Bacillati</taxon>
        <taxon>Actinomycetota</taxon>
        <taxon>Actinomycetes</taxon>
        <taxon>Propionibacteriales</taxon>
        <taxon>Propionibacteriaceae</taxon>
        <taxon>environmental samples</taxon>
    </lineage>
</organism>
<comment type="function">
    <text evidence="12">Catalyzes the condensation of para-aminobenzoate (pABA) with 6-hydroxymethyl-7,8-dihydropterin diphosphate (DHPt-PP) to form 7,8-dihydropteroate (H2Pte), the immediate precursor of folate derivatives.</text>
</comment>
<gene>
    <name evidence="14" type="ORF">AVDCRST_MAG75-1331</name>
</gene>
<dbReference type="InterPro" id="IPR000489">
    <property type="entry name" value="Pterin-binding_dom"/>
</dbReference>
<comment type="pathway">
    <text evidence="3 12">Cofactor biosynthesis; tetrahydrofolate biosynthesis; 7,8-dihydrofolate from 2-amino-4-hydroxy-6-hydroxymethyl-7,8-dihydropteridine diphosphate and 4-aminobenzoate: step 1/2.</text>
</comment>
<evidence type="ECO:0000256" key="9">
    <source>
        <dbReference type="ARBA" id="ARBA00022842"/>
    </source>
</evidence>
<accession>A0A6J4NI90</accession>
<evidence type="ECO:0000256" key="2">
    <source>
        <dbReference type="ARBA" id="ARBA00001946"/>
    </source>
</evidence>
<protein>
    <recommendedName>
        <fullName evidence="6 12">Dihydropteroate synthase</fullName>
        <shortName evidence="12">DHPS</shortName>
        <ecNumber evidence="5 12">2.5.1.15</ecNumber>
    </recommendedName>
    <alternativeName>
        <fullName evidence="11 12">Dihydropteroate pyrophosphorylase</fullName>
    </alternativeName>
</protein>
<dbReference type="NCBIfam" id="TIGR01496">
    <property type="entry name" value="DHPS"/>
    <property type="match status" value="1"/>
</dbReference>
<dbReference type="PROSITE" id="PS00793">
    <property type="entry name" value="DHPS_2"/>
    <property type="match status" value="1"/>
</dbReference>
<dbReference type="UniPathway" id="UPA00077">
    <property type="reaction ID" value="UER00156"/>
</dbReference>
<dbReference type="EC" id="2.5.1.15" evidence="5 12"/>
<evidence type="ECO:0000256" key="4">
    <source>
        <dbReference type="ARBA" id="ARBA00009503"/>
    </source>
</evidence>
<evidence type="ECO:0000256" key="10">
    <source>
        <dbReference type="ARBA" id="ARBA00022909"/>
    </source>
</evidence>
<dbReference type="EMBL" id="CADCUO010000076">
    <property type="protein sequence ID" value="CAA9386728.1"/>
    <property type="molecule type" value="Genomic_DNA"/>
</dbReference>